<evidence type="ECO:0000259" key="8">
    <source>
        <dbReference type="PROSITE" id="PS50240"/>
    </source>
</evidence>
<evidence type="ECO:0000256" key="1">
    <source>
        <dbReference type="ARBA" id="ARBA00004239"/>
    </source>
</evidence>
<dbReference type="FunFam" id="2.40.10.10:FF:000036">
    <property type="entry name" value="Trypsin beta"/>
    <property type="match status" value="1"/>
</dbReference>
<evidence type="ECO:0000256" key="3">
    <source>
        <dbReference type="ARBA" id="ARBA00022670"/>
    </source>
</evidence>
<dbReference type="FunFam" id="2.40.10.10:FF:000068">
    <property type="entry name" value="transmembrane protease serine 2"/>
    <property type="match status" value="1"/>
</dbReference>
<dbReference type="CDD" id="cd00190">
    <property type="entry name" value="Tryp_SPc"/>
    <property type="match status" value="1"/>
</dbReference>
<evidence type="ECO:0000256" key="2">
    <source>
        <dbReference type="ARBA" id="ARBA00007664"/>
    </source>
</evidence>
<dbReference type="Proteomes" id="UP000786811">
    <property type="component" value="Unassembled WGS sequence"/>
</dbReference>
<dbReference type="Pfam" id="PF00089">
    <property type="entry name" value="Trypsin"/>
    <property type="match status" value="1"/>
</dbReference>
<dbReference type="GO" id="GO:0004252">
    <property type="term" value="F:serine-type endopeptidase activity"/>
    <property type="evidence" value="ECO:0007669"/>
    <property type="project" value="InterPro"/>
</dbReference>
<comment type="subcellular location">
    <subcellularLocation>
        <location evidence="1">Secreted</location>
        <location evidence="1">Extracellular space</location>
    </subcellularLocation>
</comment>
<comment type="caution">
    <text evidence="9">The sequence shown here is derived from an EMBL/GenBank/DDBJ whole genome shotgun (WGS) entry which is preliminary data.</text>
</comment>
<keyword evidence="10" id="KW-1185">Reference proteome</keyword>
<dbReference type="InterPro" id="IPR001314">
    <property type="entry name" value="Peptidase_S1A"/>
</dbReference>
<comment type="similarity">
    <text evidence="2">Belongs to the peptidase S1 family.</text>
</comment>
<dbReference type="InterPro" id="IPR009003">
    <property type="entry name" value="Peptidase_S1_PA"/>
</dbReference>
<dbReference type="InterPro" id="IPR018114">
    <property type="entry name" value="TRYPSIN_HIS"/>
</dbReference>
<evidence type="ECO:0000256" key="7">
    <source>
        <dbReference type="RuleBase" id="RU363034"/>
    </source>
</evidence>
<evidence type="ECO:0000256" key="4">
    <source>
        <dbReference type="ARBA" id="ARBA00022801"/>
    </source>
</evidence>
<dbReference type="PROSITE" id="PS00135">
    <property type="entry name" value="TRYPSIN_SER"/>
    <property type="match status" value="1"/>
</dbReference>
<dbReference type="PROSITE" id="PS00134">
    <property type="entry name" value="TRYPSIN_HIS"/>
    <property type="match status" value="1"/>
</dbReference>
<keyword evidence="4 7" id="KW-0378">Hydrolase</keyword>
<accession>A0A8J2EDM4</accession>
<proteinExistence type="inferred from homology"/>
<name>A0A8J2EDM4_COTCN</name>
<evidence type="ECO:0000256" key="5">
    <source>
        <dbReference type="ARBA" id="ARBA00022825"/>
    </source>
</evidence>
<dbReference type="OrthoDB" id="6755574at2759"/>
<dbReference type="SUPFAM" id="SSF50494">
    <property type="entry name" value="Trypsin-like serine proteases"/>
    <property type="match status" value="1"/>
</dbReference>
<organism evidence="9 10">
    <name type="scientific">Cotesia congregata</name>
    <name type="common">Parasitoid wasp</name>
    <name type="synonym">Apanteles congregatus</name>
    <dbReference type="NCBI Taxonomy" id="51543"/>
    <lineage>
        <taxon>Eukaryota</taxon>
        <taxon>Metazoa</taxon>
        <taxon>Ecdysozoa</taxon>
        <taxon>Arthropoda</taxon>
        <taxon>Hexapoda</taxon>
        <taxon>Insecta</taxon>
        <taxon>Pterygota</taxon>
        <taxon>Neoptera</taxon>
        <taxon>Endopterygota</taxon>
        <taxon>Hymenoptera</taxon>
        <taxon>Apocrita</taxon>
        <taxon>Ichneumonoidea</taxon>
        <taxon>Braconidae</taxon>
        <taxon>Microgastrinae</taxon>
        <taxon>Cotesia</taxon>
    </lineage>
</organism>
<keyword evidence="3 7" id="KW-0645">Protease</keyword>
<evidence type="ECO:0000256" key="6">
    <source>
        <dbReference type="ARBA" id="ARBA00023157"/>
    </source>
</evidence>
<dbReference type="PANTHER" id="PTHR24276">
    <property type="entry name" value="POLYSERASE-RELATED"/>
    <property type="match status" value="1"/>
</dbReference>
<feature type="domain" description="Peptidase S1" evidence="8">
    <location>
        <begin position="30"/>
        <end position="248"/>
    </location>
</feature>
<dbReference type="Gene3D" id="2.40.10.10">
    <property type="entry name" value="Trypsin-like serine proteases"/>
    <property type="match status" value="2"/>
</dbReference>
<dbReference type="GO" id="GO:0005576">
    <property type="term" value="C:extracellular region"/>
    <property type="evidence" value="ECO:0007669"/>
    <property type="project" value="UniProtKB-SubCell"/>
</dbReference>
<dbReference type="InterPro" id="IPR043504">
    <property type="entry name" value="Peptidase_S1_PA_chymotrypsin"/>
</dbReference>
<dbReference type="SMART" id="SM00020">
    <property type="entry name" value="Tryp_SPc"/>
    <property type="match status" value="1"/>
</dbReference>
<dbReference type="AlphaFoldDB" id="A0A8J2EDM4"/>
<evidence type="ECO:0000313" key="9">
    <source>
        <dbReference type="EMBL" id="CAG5076144.1"/>
    </source>
</evidence>
<evidence type="ECO:0000313" key="10">
    <source>
        <dbReference type="Proteomes" id="UP000786811"/>
    </source>
</evidence>
<keyword evidence="6" id="KW-1015">Disulfide bond</keyword>
<dbReference type="PROSITE" id="PS50240">
    <property type="entry name" value="TRYPSIN_DOM"/>
    <property type="match status" value="1"/>
</dbReference>
<dbReference type="GO" id="GO:0006508">
    <property type="term" value="P:proteolysis"/>
    <property type="evidence" value="ECO:0007669"/>
    <property type="project" value="UniProtKB-KW"/>
</dbReference>
<keyword evidence="5 7" id="KW-0720">Serine protease</keyword>
<protein>
    <submittedName>
        <fullName evidence="9">Chymotrypsin-like</fullName>
    </submittedName>
</protein>
<dbReference type="PRINTS" id="PR00722">
    <property type="entry name" value="CHYMOTRYPSIN"/>
</dbReference>
<gene>
    <name evidence="9" type="ORF">HICCMSTLAB_LOCUS2125</name>
</gene>
<dbReference type="InterPro" id="IPR050430">
    <property type="entry name" value="Peptidase_S1"/>
</dbReference>
<dbReference type="EMBL" id="CAJNRD030001116">
    <property type="protein sequence ID" value="CAG5076144.1"/>
    <property type="molecule type" value="Genomic_DNA"/>
</dbReference>
<dbReference type="InterPro" id="IPR001254">
    <property type="entry name" value="Trypsin_dom"/>
</dbReference>
<reference evidence="9" key="1">
    <citation type="submission" date="2021-04" db="EMBL/GenBank/DDBJ databases">
        <authorList>
            <person name="Chebbi M.A.C M."/>
        </authorList>
    </citation>
    <scope>NUCLEOTIDE SEQUENCE</scope>
</reference>
<dbReference type="InterPro" id="IPR033116">
    <property type="entry name" value="TRYPSIN_SER"/>
</dbReference>
<sequence>MMLIKNWLFFTISSVFFIYCVKISASLGRIVGGVITSAEEHPYMVSLRFRDKHICGGTIVSNRYILSAAHCLVRISPFLFTIIAGISSQHEIGDVYFVHFPIVHSFNINDGSNDIALLRTTSNIRFHDKVQPIELTDVDINEDKYPVTMIGWGRLEYTGPTSAYLQKIDLNIIDNITCKREWTFINEGHICVATTFKQGSCLGDSGGPIIANDRQIGIISFGKMCAAGKPDVATRIYHYFDWVRSYVLF</sequence>
<dbReference type="PANTHER" id="PTHR24276:SF96">
    <property type="entry name" value="PEPTIDASE S1 DOMAIN-CONTAINING PROTEIN"/>
    <property type="match status" value="1"/>
</dbReference>